<dbReference type="RefSeq" id="WP_250262159.1">
    <property type="nucleotide sequence ID" value="NZ_CP097770.1"/>
</dbReference>
<accession>A0AAE9IHJ3</accession>
<gene>
    <name evidence="3" type="ORF">MF626_004176</name>
</gene>
<organism evidence="3 4">
    <name type="scientific">Paenibacillus polymyxa</name>
    <name type="common">Bacillus polymyxa</name>
    <dbReference type="NCBI Taxonomy" id="1406"/>
    <lineage>
        <taxon>Bacteria</taxon>
        <taxon>Bacillati</taxon>
        <taxon>Bacillota</taxon>
        <taxon>Bacilli</taxon>
        <taxon>Bacillales</taxon>
        <taxon>Paenibacillaceae</taxon>
        <taxon>Paenibacillus</taxon>
    </lineage>
</organism>
<dbReference type="AlphaFoldDB" id="A0AAE9IHJ3"/>
<dbReference type="InterPro" id="IPR006827">
    <property type="entry name" value="Lant_deHydtase_N"/>
</dbReference>
<evidence type="ECO:0000313" key="4">
    <source>
        <dbReference type="Proteomes" id="UP001055784"/>
    </source>
</evidence>
<dbReference type="EMBL" id="CP097770">
    <property type="protein sequence ID" value="URJ53168.1"/>
    <property type="molecule type" value="Genomic_DNA"/>
</dbReference>
<evidence type="ECO:0000259" key="1">
    <source>
        <dbReference type="Pfam" id="PF04738"/>
    </source>
</evidence>
<protein>
    <submittedName>
        <fullName evidence="3">Lantibiotic dehydratase</fullName>
    </submittedName>
</protein>
<dbReference type="InterPro" id="IPR023809">
    <property type="entry name" value="Thiopep_bacteriocin_synth_dom"/>
</dbReference>
<sequence>MKNLYKTLDFFMLRTPVLPMEEFLKCFSTETGDNEEATVAAINYLSELSRNPVIREALAASSPTLLESLIHMYNPGNPRKQGQVIKAFVRYVIRMITRPTPFGLFSGVTYGQFAEQSQLCLQGPETFRKRARPDMEWLLKMVELIESRHEVVRQLKVQRNTLIFRQGSRAKIPYTTRHGSMTKGEDQSVSVRATQVFDFVMDVSSSPIPYSDLVHHLQQKFKGADIETIERYVWELFEQEFLISEIIPPTTTTDPLNHIMSVLKPVTGIDDIKQKLIQIAADIHEYNQLPIGQGEDLLEKLRQSMDSMLDVKSSLQIDLSLEDRKITLPQSIRKDVEHMAELLTRISCYRNKALDEFGAEFLEKYGPYREVPILELLDEDMGLGAPIGYNHPPSRRGQLQDILPTKSRAHYERLLFRWFVECIREGKNEVVLTDTMIDEIAKEEGKEGWIASPSMELIVQFAAASQTAVNRGEYTFILGPNQGSDGAGKTFGRFMDLLGEPFGDMFPIIQSEEQRLQPEKLLAEISYLPSAGRMANVVLTRHSRPYEIAIGTNHVLPEEQQIHLSDLVVGMRDDRLYLKSLSRNREVIVKAGHMLNPEVTPNIYRFLLEVSQSGYQQWSPMDWGLAAKSPFTPRLRYEHMILHPATWRIANDEMASQPKEIEIIEEFVHQFQMKWNVPRYVYMIESDNRILLDMDHPLHIEQICRDIQSKGIVTLIEHIGKVEETPVTRCDGHLAAEFVFPLVRNQADDAHYFGKENAATLNVDRKKLSEGSVKVTRFHLPGGSWFYGKLYGMDTRQEEFIGKYWNEFVQKHQQSGEILQGYFIRYADPDKHLRVRFELSKDCKVQMFLSIFHEWTEMLVDEGLVSRVVIDTYEPELERYGGMELMAWAERVFSSDSEVVARLIQVIRFAQTSLSQEIIATLSVINLLYQFGYCLEDAYSLLNRNFDVKEYLKDFRKERKFFLQWMTSGLETPTSFQSNRDSIEIILKLRKEAVAKYIQLLNEQEGKGEITNTKEDIVYSVIHMHLNRLLGIDRRRERKVMIMARHALDSLVKYRGSHQ</sequence>
<evidence type="ECO:0000313" key="3">
    <source>
        <dbReference type="EMBL" id="URJ53168.1"/>
    </source>
</evidence>
<dbReference type="Pfam" id="PF04738">
    <property type="entry name" value="Lant_dehydr_N"/>
    <property type="match status" value="1"/>
</dbReference>
<name>A0AAE9IHJ3_PAEPO</name>
<dbReference type="NCBIfam" id="TIGR03891">
    <property type="entry name" value="thiopep_ocin"/>
    <property type="match status" value="1"/>
</dbReference>
<dbReference type="Pfam" id="PF14028">
    <property type="entry name" value="Lant_dehydr_C"/>
    <property type="match status" value="1"/>
</dbReference>
<feature type="domain" description="Thiopeptide-type bacteriocin biosynthesis" evidence="2">
    <location>
        <begin position="785"/>
        <end position="1047"/>
    </location>
</feature>
<evidence type="ECO:0000259" key="2">
    <source>
        <dbReference type="Pfam" id="PF14028"/>
    </source>
</evidence>
<proteinExistence type="predicted"/>
<feature type="domain" description="Lantibiotic dehydratase N-terminal" evidence="1">
    <location>
        <begin position="51"/>
        <end position="701"/>
    </location>
</feature>
<dbReference type="Proteomes" id="UP001055784">
    <property type="component" value="Chromosome"/>
</dbReference>
<reference evidence="3" key="1">
    <citation type="submission" date="2022-11" db="EMBL/GenBank/DDBJ databases">
        <authorList>
            <person name="Vasilchenko N.G."/>
            <person name="Prazdnova E.V."/>
            <person name="Gorovtsov A.V."/>
            <person name="Chistyakov V.A."/>
            <person name="Pak M.L."/>
        </authorList>
    </citation>
    <scope>NUCLEOTIDE SEQUENCE</scope>
    <source>
        <strain evidence="3">R 4.5</strain>
    </source>
</reference>